<evidence type="ECO:0000256" key="3">
    <source>
        <dbReference type="ARBA" id="ARBA00022898"/>
    </source>
</evidence>
<dbReference type="InterPro" id="IPR001926">
    <property type="entry name" value="TrpB-like_PALP"/>
</dbReference>
<accession>A0AA51UDH7</accession>
<sequence length="447" mass="50138">MKLYSTNLKAPEVSFQEALITGLAPDRGLYMPKSLPTFSKEEIDSFKDAPYPEIAYRVLSKVLDGEVDDESLKAITYDAYNYDVPLEKMDEQTYIMRLDRGPTASFKDFAARMMARLMQYYLSKENKSLTILTATSGDTGSAVAHAFYGLDNIKVIVLFPTDEVSDRQRKQMTTLNENITAISIDGKFDDCQAMVKQAFADEDLKHFNLSSANSINIGRLVPQSIYYIYSYARLRNYPEEIIFSIPSGNFGNMMGCVLARTMGIPVKMIIASVNENDEVPHFLSTGDYEKIVPSKNCLSNAMNVGHPSNLSRLIAIYGGEMDEKGNISKEPDMEKLRKDIYSGSVTDDETKATIKEVYEKYGILIEPHGAVGIKGLLDFRSQTGDNTLAVTLETADPAKFPEHVRNETGIEPELPQSLKEIEAREEHMDYLGTDYASFKEYLKEKLG</sequence>
<dbReference type="GeneID" id="84229895"/>
<dbReference type="InterPro" id="IPR036052">
    <property type="entry name" value="TrpB-like_PALP_sf"/>
</dbReference>
<feature type="domain" description="Tryptophan synthase beta chain-like PALP" evidence="7">
    <location>
        <begin position="92"/>
        <end position="386"/>
    </location>
</feature>
<dbReference type="Pfam" id="PF14821">
    <property type="entry name" value="Thr_synth_N"/>
    <property type="match status" value="1"/>
</dbReference>
<dbReference type="InterPro" id="IPR029144">
    <property type="entry name" value="Thr_synth_N"/>
</dbReference>
<dbReference type="PANTHER" id="PTHR42690">
    <property type="entry name" value="THREONINE SYNTHASE FAMILY MEMBER"/>
    <property type="match status" value="1"/>
</dbReference>
<organism evidence="9 10">
    <name type="scientific">Methanolobus mangrovi</name>
    <dbReference type="NCBI Taxonomy" id="3072977"/>
    <lineage>
        <taxon>Archaea</taxon>
        <taxon>Methanobacteriati</taxon>
        <taxon>Methanobacteriota</taxon>
        <taxon>Stenosarchaea group</taxon>
        <taxon>Methanomicrobia</taxon>
        <taxon>Methanosarcinales</taxon>
        <taxon>Methanosarcinaceae</taxon>
        <taxon>Methanolobus</taxon>
    </lineage>
</organism>
<dbReference type="EC" id="4.2.3.1" evidence="5"/>
<protein>
    <recommendedName>
        <fullName evidence="5">Threonine synthase</fullName>
        <ecNumber evidence="5">4.2.3.1</ecNumber>
    </recommendedName>
</protein>
<dbReference type="GO" id="GO:0004795">
    <property type="term" value="F:threonine synthase activity"/>
    <property type="evidence" value="ECO:0007669"/>
    <property type="project" value="UniProtKB-UniRule"/>
</dbReference>
<dbReference type="SUPFAM" id="SSF53686">
    <property type="entry name" value="Tryptophan synthase beta subunit-like PLP-dependent enzymes"/>
    <property type="match status" value="1"/>
</dbReference>
<dbReference type="NCBIfam" id="TIGR00260">
    <property type="entry name" value="thrC"/>
    <property type="match status" value="1"/>
</dbReference>
<reference evidence="9" key="1">
    <citation type="submission" date="2023-08" db="EMBL/GenBank/DDBJ databases">
        <title>Methanolobus mangrovi sp. nov. and Methanolobus sediminis sp. nov, two novel methylotrophic methanogens isolated from mangrove sediments in China.</title>
        <authorList>
            <person name="Zhou J."/>
        </authorList>
    </citation>
    <scope>NUCLEOTIDE SEQUENCE</scope>
    <source>
        <strain evidence="9">FTZ2</strain>
    </source>
</reference>
<dbReference type="Pfam" id="PF00291">
    <property type="entry name" value="PALP"/>
    <property type="match status" value="1"/>
</dbReference>
<dbReference type="FunFam" id="3.40.50.1100:FF:000022">
    <property type="entry name" value="Threonine synthase"/>
    <property type="match status" value="1"/>
</dbReference>
<evidence type="ECO:0000256" key="4">
    <source>
        <dbReference type="ARBA" id="ARBA00023239"/>
    </source>
</evidence>
<dbReference type="Gene3D" id="3.90.1380.10">
    <property type="entry name" value="Threonine synthase, N-terminal domain"/>
    <property type="match status" value="1"/>
</dbReference>
<evidence type="ECO:0000313" key="10">
    <source>
        <dbReference type="Proteomes" id="UP001183006"/>
    </source>
</evidence>
<dbReference type="InterPro" id="IPR037158">
    <property type="entry name" value="Thr_synth_N_sf"/>
</dbReference>
<comment type="cofactor">
    <cofactor evidence="1 6">
        <name>pyridoxal 5'-phosphate</name>
        <dbReference type="ChEBI" id="CHEBI:597326"/>
    </cofactor>
</comment>
<name>A0AA51UDH7_9EURY</name>
<dbReference type="EMBL" id="CP133594">
    <property type="protein sequence ID" value="WMW21180.1"/>
    <property type="molecule type" value="Genomic_DNA"/>
</dbReference>
<comment type="similarity">
    <text evidence="2">Belongs to the threonine synthase family.</text>
</comment>
<dbReference type="InterPro" id="IPR051166">
    <property type="entry name" value="Threonine_Synthase"/>
</dbReference>
<evidence type="ECO:0000256" key="2">
    <source>
        <dbReference type="ARBA" id="ARBA00005517"/>
    </source>
</evidence>
<keyword evidence="3 6" id="KW-0663">Pyridoxal phosphate</keyword>
<evidence type="ECO:0000256" key="1">
    <source>
        <dbReference type="ARBA" id="ARBA00001933"/>
    </source>
</evidence>
<dbReference type="Gene3D" id="3.40.50.1100">
    <property type="match status" value="2"/>
</dbReference>
<dbReference type="GO" id="GO:0009088">
    <property type="term" value="P:threonine biosynthetic process"/>
    <property type="evidence" value="ECO:0007669"/>
    <property type="project" value="UniProtKB-UniRule"/>
</dbReference>
<proteinExistence type="inferred from homology"/>
<dbReference type="Proteomes" id="UP001183006">
    <property type="component" value="Chromosome"/>
</dbReference>
<dbReference type="AlphaFoldDB" id="A0AA51UDH7"/>
<dbReference type="RefSeq" id="WP_309306966.1">
    <property type="nucleotide sequence ID" value="NZ_CP133594.1"/>
</dbReference>
<evidence type="ECO:0000313" key="9">
    <source>
        <dbReference type="EMBL" id="WMW21180.1"/>
    </source>
</evidence>
<evidence type="ECO:0000259" key="8">
    <source>
        <dbReference type="Pfam" id="PF14821"/>
    </source>
</evidence>
<dbReference type="PANTHER" id="PTHR42690:SF1">
    <property type="entry name" value="THREONINE SYNTHASE-LIKE 2"/>
    <property type="match status" value="1"/>
</dbReference>
<evidence type="ECO:0000259" key="7">
    <source>
        <dbReference type="Pfam" id="PF00291"/>
    </source>
</evidence>
<dbReference type="KEGG" id="mmav:RE476_07100"/>
<feature type="domain" description="Threonine synthase N-terminal" evidence="8">
    <location>
        <begin position="4"/>
        <end position="80"/>
    </location>
</feature>
<feature type="modified residue" description="N6-(pyridoxal phosphate)lysine" evidence="6">
    <location>
        <position position="107"/>
    </location>
</feature>
<keyword evidence="10" id="KW-1185">Reference proteome</keyword>
<dbReference type="InterPro" id="IPR004450">
    <property type="entry name" value="Thr_synthase-like"/>
</dbReference>
<evidence type="ECO:0000256" key="5">
    <source>
        <dbReference type="NCBIfam" id="TIGR00260"/>
    </source>
</evidence>
<evidence type="ECO:0000256" key="6">
    <source>
        <dbReference type="PIRSR" id="PIRSR604450-51"/>
    </source>
</evidence>
<keyword evidence="4 9" id="KW-0456">Lyase</keyword>
<gene>
    <name evidence="9" type="primary">thrC</name>
    <name evidence="9" type="ORF">RE476_07100</name>
</gene>